<evidence type="ECO:0000313" key="2">
    <source>
        <dbReference type="Proteomes" id="UP000054843"/>
    </source>
</evidence>
<proteinExistence type="predicted"/>
<sequence length="279" mass="31388">MGGWFTAAPVPRFQTGELVQTCLEMQNIRFHASTVQHCVRITRNLSKHELLREFSSTLAKGFARILEIHTDSGTHRFLETSIPFCILGADLPGNFPRDVSIINHGCHLQKRLLAVLRVLCIWCVPACRRLFALAELKLDTPGNKDDSLYWHVREEFNRETKSGIHSSVFVVQFSPKCPFSSFLAHIYTGGVDPTPTVVSLPVHLDVSRAADHRSRDSYIAKSLTLGPINCGSIVHSLTLHQWNLAGLIAFQGQRDGYRNLGWPFDNAVIIRIHPTQQKE</sequence>
<protein>
    <submittedName>
        <fullName evidence="1">Uncharacterized protein</fullName>
    </submittedName>
</protein>
<keyword evidence="2" id="KW-1185">Reference proteome</keyword>
<dbReference type="Proteomes" id="UP000054843">
    <property type="component" value="Unassembled WGS sequence"/>
</dbReference>
<dbReference type="EMBL" id="JYDO01000199">
    <property type="protein sequence ID" value="KRZ67375.1"/>
    <property type="molecule type" value="Genomic_DNA"/>
</dbReference>
<comment type="caution">
    <text evidence="1">The sequence shown here is derived from an EMBL/GenBank/DDBJ whole genome shotgun (WGS) entry which is preliminary data.</text>
</comment>
<accession>A0A0V1M6Q2</accession>
<dbReference type="AlphaFoldDB" id="A0A0V1M6Q2"/>
<reference evidence="1 2" key="1">
    <citation type="submission" date="2015-01" db="EMBL/GenBank/DDBJ databases">
        <title>Evolution of Trichinella species and genotypes.</title>
        <authorList>
            <person name="Korhonen P.K."/>
            <person name="Edoardo P."/>
            <person name="Giuseppe L.R."/>
            <person name="Gasser R.B."/>
        </authorList>
    </citation>
    <scope>NUCLEOTIDE SEQUENCE [LARGE SCALE GENOMIC DNA]</scope>
    <source>
        <strain evidence="1">ISS1980</strain>
    </source>
</reference>
<gene>
    <name evidence="1" type="ORF">T10_2170</name>
</gene>
<dbReference type="OrthoDB" id="10416417at2759"/>
<evidence type="ECO:0000313" key="1">
    <source>
        <dbReference type="EMBL" id="KRZ67375.1"/>
    </source>
</evidence>
<organism evidence="1 2">
    <name type="scientific">Trichinella papuae</name>
    <dbReference type="NCBI Taxonomy" id="268474"/>
    <lineage>
        <taxon>Eukaryota</taxon>
        <taxon>Metazoa</taxon>
        <taxon>Ecdysozoa</taxon>
        <taxon>Nematoda</taxon>
        <taxon>Enoplea</taxon>
        <taxon>Dorylaimia</taxon>
        <taxon>Trichinellida</taxon>
        <taxon>Trichinellidae</taxon>
        <taxon>Trichinella</taxon>
    </lineage>
</organism>
<name>A0A0V1M6Q2_9BILA</name>